<dbReference type="RefSeq" id="WP_277581149.1">
    <property type="nucleotide sequence ID" value="NZ_JAMBPV010000003.1"/>
</dbReference>
<sequence length="279" mass="33079">MDYGLKIYNNKTSNFKCLRTNHFLNIYLVFEGEITIIKNNDFQHYRAGDIFYIQDYECINDINFEGTLLCLSINNYYYYKLSNKYVQKKNNIMGNDKPDLKAHYSDVILSILNKSIISDIERKLLFLIEAIYLNNIDTIPHSKSERNFKNVLIKDVILYINNNCERKLICQDIAHHFFVNNSFLSREFSALMCCTLSNYIIALKIHFSACALLNGCALDFVWRQYHFRSLKDYIHYFQEIRGVSPYEFKYKQPVIEGIQNRCAPIIQKQINIQKNNLTW</sequence>
<name>A0A9X4L9J1_9STAP</name>
<dbReference type="PANTHER" id="PTHR43280">
    <property type="entry name" value="ARAC-FAMILY TRANSCRIPTIONAL REGULATOR"/>
    <property type="match status" value="1"/>
</dbReference>
<evidence type="ECO:0000313" key="4">
    <source>
        <dbReference type="Proteomes" id="UP001152302"/>
    </source>
</evidence>
<dbReference type="GO" id="GO:0003700">
    <property type="term" value="F:DNA-binding transcription factor activity"/>
    <property type="evidence" value="ECO:0007669"/>
    <property type="project" value="InterPro"/>
</dbReference>
<dbReference type="Proteomes" id="UP001152302">
    <property type="component" value="Unassembled WGS sequence"/>
</dbReference>
<evidence type="ECO:0000256" key="1">
    <source>
        <dbReference type="ARBA" id="ARBA00023125"/>
    </source>
</evidence>
<dbReference type="EMBL" id="JAMBPX010000005">
    <property type="protein sequence ID" value="MDG0859475.1"/>
    <property type="molecule type" value="Genomic_DNA"/>
</dbReference>
<dbReference type="PANTHER" id="PTHR43280:SF2">
    <property type="entry name" value="HTH-TYPE TRANSCRIPTIONAL REGULATOR EXSA"/>
    <property type="match status" value="1"/>
</dbReference>
<proteinExistence type="predicted"/>
<dbReference type="GO" id="GO:0043565">
    <property type="term" value="F:sequence-specific DNA binding"/>
    <property type="evidence" value="ECO:0007669"/>
    <property type="project" value="InterPro"/>
</dbReference>
<dbReference type="InterPro" id="IPR018060">
    <property type="entry name" value="HTH_AraC"/>
</dbReference>
<evidence type="ECO:0000313" key="3">
    <source>
        <dbReference type="EMBL" id="MDG0859475.1"/>
    </source>
</evidence>
<organism evidence="3 4">
    <name type="scientific">Staphylococcus equorum</name>
    <dbReference type="NCBI Taxonomy" id="246432"/>
    <lineage>
        <taxon>Bacteria</taxon>
        <taxon>Bacillati</taxon>
        <taxon>Bacillota</taxon>
        <taxon>Bacilli</taxon>
        <taxon>Bacillales</taxon>
        <taxon>Staphylococcaceae</taxon>
        <taxon>Staphylococcus</taxon>
    </lineage>
</organism>
<comment type="caution">
    <text evidence="3">The sequence shown here is derived from an EMBL/GenBank/DDBJ whole genome shotgun (WGS) entry which is preliminary data.</text>
</comment>
<gene>
    <name evidence="3" type="ORF">M4L21_09095</name>
</gene>
<dbReference type="PROSITE" id="PS01124">
    <property type="entry name" value="HTH_ARAC_FAMILY_2"/>
    <property type="match status" value="1"/>
</dbReference>
<reference evidence="3" key="1">
    <citation type="submission" date="2022-05" db="EMBL/GenBank/DDBJ databases">
        <title>Comparative genomics of Staphylococcus equorum isolates.</title>
        <authorList>
            <person name="Luelf R.H."/>
        </authorList>
    </citation>
    <scope>NUCLEOTIDE SEQUENCE</scope>
    <source>
        <strain evidence="3">TMW 2.2343</strain>
    </source>
</reference>
<dbReference type="AlphaFoldDB" id="A0A9X4L9J1"/>
<feature type="domain" description="HTH araC/xylS-type" evidence="2">
    <location>
        <begin position="154"/>
        <end position="251"/>
    </location>
</feature>
<accession>A0A9X4L9J1</accession>
<dbReference type="Gene3D" id="1.10.10.60">
    <property type="entry name" value="Homeodomain-like"/>
    <property type="match status" value="1"/>
</dbReference>
<evidence type="ECO:0000259" key="2">
    <source>
        <dbReference type="PROSITE" id="PS01124"/>
    </source>
</evidence>
<protein>
    <submittedName>
        <fullName evidence="3">Transcriptional regulator</fullName>
    </submittedName>
</protein>
<keyword evidence="1" id="KW-0238">DNA-binding</keyword>